<dbReference type="SUPFAM" id="SSF54285">
    <property type="entry name" value="MoaD/ThiS"/>
    <property type="match status" value="1"/>
</dbReference>
<dbReference type="RefSeq" id="WP_284215703.1">
    <property type="nucleotide sequence ID" value="NZ_BSOT01000002.1"/>
</dbReference>
<dbReference type="NCBIfam" id="TIGR01682">
    <property type="entry name" value="moaD"/>
    <property type="match status" value="1"/>
</dbReference>
<dbReference type="InterPro" id="IPR012675">
    <property type="entry name" value="Beta-grasp_dom_sf"/>
</dbReference>
<organism evidence="6 7">
    <name type="scientific">Agaribacter marinus</name>
    <dbReference type="NCBI Taxonomy" id="1431249"/>
    <lineage>
        <taxon>Bacteria</taxon>
        <taxon>Pseudomonadati</taxon>
        <taxon>Pseudomonadota</taxon>
        <taxon>Gammaproteobacteria</taxon>
        <taxon>Alteromonadales</taxon>
        <taxon>Alteromonadaceae</taxon>
        <taxon>Agaribacter</taxon>
    </lineage>
</organism>
<dbReference type="InterPro" id="IPR003749">
    <property type="entry name" value="ThiS/MoaD-like"/>
</dbReference>
<dbReference type="PANTHER" id="PTHR33359">
    <property type="entry name" value="MOLYBDOPTERIN SYNTHASE SULFUR CARRIER SUBUNIT"/>
    <property type="match status" value="1"/>
</dbReference>
<keyword evidence="3" id="KW-0501">Molybdenum cofactor biosynthesis</keyword>
<reference evidence="6" key="1">
    <citation type="journal article" date="2014" name="Int. J. Syst. Evol. Microbiol.">
        <title>Complete genome sequence of Corynebacterium casei LMG S-19264T (=DSM 44701T), isolated from a smear-ripened cheese.</title>
        <authorList>
            <consortium name="US DOE Joint Genome Institute (JGI-PGF)"/>
            <person name="Walter F."/>
            <person name="Albersmeier A."/>
            <person name="Kalinowski J."/>
            <person name="Ruckert C."/>
        </authorList>
    </citation>
    <scope>NUCLEOTIDE SEQUENCE</scope>
    <source>
        <strain evidence="6">NBRC 110023</strain>
    </source>
</reference>
<dbReference type="GO" id="GO:0006777">
    <property type="term" value="P:Mo-molybdopterin cofactor biosynthetic process"/>
    <property type="evidence" value="ECO:0007669"/>
    <property type="project" value="UniProtKB-KW"/>
</dbReference>
<dbReference type="Proteomes" id="UP001156601">
    <property type="component" value="Unassembled WGS sequence"/>
</dbReference>
<comment type="pathway">
    <text evidence="1">Cofactor biosynthesis; molybdopterin biosynthesis.</text>
</comment>
<evidence type="ECO:0000256" key="3">
    <source>
        <dbReference type="ARBA" id="ARBA00023150"/>
    </source>
</evidence>
<name>A0AA37SWC1_9ALTE</name>
<dbReference type="InterPro" id="IPR044672">
    <property type="entry name" value="MOCS2A"/>
</dbReference>
<keyword evidence="7" id="KW-1185">Reference proteome</keyword>
<proteinExistence type="inferred from homology"/>
<evidence type="ECO:0000313" key="7">
    <source>
        <dbReference type="Proteomes" id="UP001156601"/>
    </source>
</evidence>
<evidence type="ECO:0000256" key="2">
    <source>
        <dbReference type="ARBA" id="ARBA00022741"/>
    </source>
</evidence>
<dbReference type="InterPro" id="IPR016155">
    <property type="entry name" value="Mopterin_synth/thiamin_S_b"/>
</dbReference>
<dbReference type="GO" id="GO:0000166">
    <property type="term" value="F:nucleotide binding"/>
    <property type="evidence" value="ECO:0007669"/>
    <property type="project" value="UniProtKB-KW"/>
</dbReference>
<dbReference type="GO" id="GO:1990133">
    <property type="term" value="C:molybdopterin adenylyltransferase complex"/>
    <property type="evidence" value="ECO:0007669"/>
    <property type="project" value="TreeGrafter"/>
</dbReference>
<dbReference type="Gene3D" id="3.10.20.30">
    <property type="match status" value="1"/>
</dbReference>
<reference evidence="6" key="2">
    <citation type="submission" date="2023-01" db="EMBL/GenBank/DDBJ databases">
        <title>Draft genome sequence of Agaribacter marinus strain NBRC 110023.</title>
        <authorList>
            <person name="Sun Q."/>
            <person name="Mori K."/>
        </authorList>
    </citation>
    <scope>NUCLEOTIDE SEQUENCE</scope>
    <source>
        <strain evidence="6">NBRC 110023</strain>
    </source>
</reference>
<sequence length="82" mass="9178">MACIKFFASLREQLKCAEMEIHIPSNADVTWLIEHLVSQHSDWQEALQRKDLLVAVNQTLCSKQAPISNTDEIALFPPVTGG</sequence>
<comment type="caution">
    <text evidence="6">The sequence shown here is derived from an EMBL/GenBank/DDBJ whole genome shotgun (WGS) entry which is preliminary data.</text>
</comment>
<dbReference type="FunFam" id="3.10.20.30:FF:000010">
    <property type="entry name" value="Molybdopterin synthase sulfur carrier subunit"/>
    <property type="match status" value="1"/>
</dbReference>
<evidence type="ECO:0000256" key="1">
    <source>
        <dbReference type="ARBA" id="ARBA00005046"/>
    </source>
</evidence>
<accession>A0AA37SWC1</accession>
<dbReference type="PANTHER" id="PTHR33359:SF1">
    <property type="entry name" value="MOLYBDOPTERIN SYNTHASE SULFUR CARRIER SUBUNIT"/>
    <property type="match status" value="1"/>
</dbReference>
<gene>
    <name evidence="6" type="primary">moaD</name>
    <name evidence="6" type="ORF">GCM10007852_02830</name>
</gene>
<evidence type="ECO:0000313" key="6">
    <source>
        <dbReference type="EMBL" id="GLR69375.1"/>
    </source>
</evidence>
<keyword evidence="2" id="KW-0547">Nucleotide-binding</keyword>
<dbReference type="Pfam" id="PF02597">
    <property type="entry name" value="ThiS"/>
    <property type="match status" value="1"/>
</dbReference>
<evidence type="ECO:0000256" key="4">
    <source>
        <dbReference type="ARBA" id="ARBA00024200"/>
    </source>
</evidence>
<evidence type="ECO:0000256" key="5">
    <source>
        <dbReference type="ARBA" id="ARBA00024247"/>
    </source>
</evidence>
<comment type="similarity">
    <text evidence="4">Belongs to the MoaD family.</text>
</comment>
<dbReference type="AlphaFoldDB" id="A0AA37SWC1"/>
<dbReference type="EMBL" id="BSOT01000002">
    <property type="protein sequence ID" value="GLR69375.1"/>
    <property type="molecule type" value="Genomic_DNA"/>
</dbReference>
<dbReference type="CDD" id="cd00754">
    <property type="entry name" value="Ubl_MoaD"/>
    <property type="match status" value="1"/>
</dbReference>
<protein>
    <recommendedName>
        <fullName evidence="5">Molybdopterin synthase sulfur carrier subunit</fullName>
    </recommendedName>
</protein>